<dbReference type="NCBIfam" id="TIGR01681">
    <property type="entry name" value="HAD-SF-IIIC"/>
    <property type="match status" value="1"/>
</dbReference>
<dbReference type="InterPro" id="IPR023214">
    <property type="entry name" value="HAD_sf"/>
</dbReference>
<protein>
    <submittedName>
        <fullName evidence="1">KLLA0F20570p</fullName>
    </submittedName>
</protein>
<dbReference type="FunCoup" id="Q6CJ85">
    <property type="interactions" value="188"/>
</dbReference>
<dbReference type="PANTHER" id="PTHR17901">
    <property type="entry name" value="MAGNESIUM-DEPENDENT PHOSPHATASE 1 MDP1"/>
    <property type="match status" value="1"/>
</dbReference>
<dbReference type="SFLD" id="SFLDG01131">
    <property type="entry name" value="C1.5.2:_MDP_Like"/>
    <property type="match status" value="1"/>
</dbReference>
<dbReference type="STRING" id="284590.Q6CJ85"/>
<dbReference type="EMBL" id="CR382126">
    <property type="protein sequence ID" value="CAG98712.1"/>
    <property type="molecule type" value="Genomic_DNA"/>
</dbReference>
<accession>Q6CJ85</accession>
<dbReference type="Gene3D" id="3.40.50.1000">
    <property type="entry name" value="HAD superfamily/HAD-like"/>
    <property type="match status" value="1"/>
</dbReference>
<dbReference type="GO" id="GO:0003993">
    <property type="term" value="F:acid phosphatase activity"/>
    <property type="evidence" value="ECO:0007669"/>
    <property type="project" value="TreeGrafter"/>
</dbReference>
<dbReference type="SFLD" id="SFLDG01129">
    <property type="entry name" value="C1.5:_HAD__Beta-PGM__Phosphata"/>
    <property type="match status" value="1"/>
</dbReference>
<dbReference type="RefSeq" id="XP_456004.1">
    <property type="nucleotide sequence ID" value="XM_456004.1"/>
</dbReference>
<dbReference type="InterPro" id="IPR010036">
    <property type="entry name" value="MDP_1_eu_arc"/>
</dbReference>
<dbReference type="SUPFAM" id="SSF56784">
    <property type="entry name" value="HAD-like"/>
    <property type="match status" value="1"/>
</dbReference>
<dbReference type="eggNOG" id="KOG4549">
    <property type="taxonomic scope" value="Eukaryota"/>
</dbReference>
<dbReference type="InParanoid" id="Q6CJ85"/>
<dbReference type="InterPro" id="IPR010033">
    <property type="entry name" value="HAD_SF_ppase_IIIC"/>
</dbReference>
<dbReference type="HOGENOM" id="CLU_071162_0_1_1"/>
<organism evidence="1 2">
    <name type="scientific">Kluyveromyces lactis (strain ATCC 8585 / CBS 2359 / DSM 70799 / NBRC 1267 / NRRL Y-1140 / WM37)</name>
    <name type="common">Yeast</name>
    <name type="synonym">Candida sphaerica</name>
    <dbReference type="NCBI Taxonomy" id="284590"/>
    <lineage>
        <taxon>Eukaryota</taxon>
        <taxon>Fungi</taxon>
        <taxon>Dikarya</taxon>
        <taxon>Ascomycota</taxon>
        <taxon>Saccharomycotina</taxon>
        <taxon>Saccharomycetes</taxon>
        <taxon>Saccharomycetales</taxon>
        <taxon>Saccharomycetaceae</taxon>
        <taxon>Kluyveromyces</taxon>
    </lineage>
</organism>
<reference evidence="1 2" key="1">
    <citation type="journal article" date="2004" name="Nature">
        <title>Genome evolution in yeasts.</title>
        <authorList>
            <consortium name="Genolevures"/>
            <person name="Dujon B."/>
            <person name="Sherman D."/>
            <person name="Fischer G."/>
            <person name="Durrens P."/>
            <person name="Casaregola S."/>
            <person name="Lafontaine I."/>
            <person name="de Montigny J."/>
            <person name="Marck C."/>
            <person name="Neuveglise C."/>
            <person name="Talla E."/>
            <person name="Goffard N."/>
            <person name="Frangeul L."/>
            <person name="Aigle M."/>
            <person name="Anthouard V."/>
            <person name="Babour A."/>
            <person name="Barbe V."/>
            <person name="Barnay S."/>
            <person name="Blanchin S."/>
            <person name="Beckerich J.M."/>
            <person name="Beyne E."/>
            <person name="Bleykasten C."/>
            <person name="Boisrame A."/>
            <person name="Boyer J."/>
            <person name="Cattolico L."/>
            <person name="Confanioleri F."/>
            <person name="de Daruvar A."/>
            <person name="Despons L."/>
            <person name="Fabre E."/>
            <person name="Fairhead C."/>
            <person name="Ferry-Dumazet H."/>
            <person name="Groppi A."/>
            <person name="Hantraye F."/>
            <person name="Hennequin C."/>
            <person name="Jauniaux N."/>
            <person name="Joyet P."/>
            <person name="Kachouri R."/>
            <person name="Kerrest A."/>
            <person name="Koszul R."/>
            <person name="Lemaire M."/>
            <person name="Lesur I."/>
            <person name="Ma L."/>
            <person name="Muller H."/>
            <person name="Nicaud J.M."/>
            <person name="Nikolski M."/>
            <person name="Oztas S."/>
            <person name="Ozier-Kalogeropoulos O."/>
            <person name="Pellenz S."/>
            <person name="Potier S."/>
            <person name="Richard G.F."/>
            <person name="Straub M.L."/>
            <person name="Suleau A."/>
            <person name="Swennene D."/>
            <person name="Tekaia F."/>
            <person name="Wesolowski-Louvel M."/>
            <person name="Westhof E."/>
            <person name="Wirth B."/>
            <person name="Zeniou-Meyer M."/>
            <person name="Zivanovic I."/>
            <person name="Bolotin-Fukuhara M."/>
            <person name="Thierry A."/>
            <person name="Bouchier C."/>
            <person name="Caudron B."/>
            <person name="Scarpelli C."/>
            <person name="Gaillardin C."/>
            <person name="Weissenbach J."/>
            <person name="Wincker P."/>
            <person name="Souciet J.L."/>
        </authorList>
    </citation>
    <scope>NUCLEOTIDE SEQUENCE [LARGE SCALE GENOMIC DNA]</scope>
    <source>
        <strain evidence="2">ATCC 8585 / CBS 2359 / DSM 70799 / NBRC 1267 / NRRL Y-1140 / WM37</strain>
    </source>
</reference>
<dbReference type="NCBIfam" id="TIGR01685">
    <property type="entry name" value="MDP-1"/>
    <property type="match status" value="1"/>
</dbReference>
<dbReference type="PaxDb" id="284590-Q6CJ85"/>
<sequence>MTAYPDVAAWDLDYTVWPCFCDTHISPPLRPETNVDGEVLELVDSHGYKVSLYKEIPRIINDLKAHNVKLLSASRTWAPEIAIEMLKLFKIKMNGEIVSLYSVFDDFNWGDHPKINHIRSGIKTVYGKDSLNQLKVCLFDDESRNRDVEKYGIKYLHVKDPVEGPSWKMYKNYLESLDS</sequence>
<dbReference type="InterPro" id="IPR036412">
    <property type="entry name" value="HAD-like_sf"/>
</dbReference>
<dbReference type="SFLD" id="SFLDS00003">
    <property type="entry name" value="Haloacid_Dehalogenase"/>
    <property type="match status" value="1"/>
</dbReference>
<gene>
    <name evidence="1" type="ORF">KLLA0_F20570g</name>
</gene>
<dbReference type="Proteomes" id="UP000000598">
    <property type="component" value="Chromosome F"/>
</dbReference>
<dbReference type="GeneID" id="2895463"/>
<keyword evidence="2" id="KW-1185">Reference proteome</keyword>
<evidence type="ECO:0000313" key="1">
    <source>
        <dbReference type="EMBL" id="CAG98712.1"/>
    </source>
</evidence>
<dbReference type="PANTHER" id="PTHR17901:SF14">
    <property type="entry name" value="MAGNESIUM-DEPENDENT PHOSPHATASE 1"/>
    <property type="match status" value="1"/>
</dbReference>
<proteinExistence type="predicted"/>
<dbReference type="OMA" id="GVWAWRK"/>
<name>Q6CJ85_KLULA</name>
<evidence type="ECO:0000313" key="2">
    <source>
        <dbReference type="Proteomes" id="UP000000598"/>
    </source>
</evidence>
<dbReference type="KEGG" id="kla:KLLA0_F20570g"/>
<dbReference type="Pfam" id="PF12689">
    <property type="entry name" value="Acid_PPase"/>
    <property type="match status" value="1"/>
</dbReference>
<dbReference type="AlphaFoldDB" id="Q6CJ85"/>